<reference evidence="2 3" key="1">
    <citation type="submission" date="2014-11" db="EMBL/GenBank/DDBJ databases">
        <authorList>
            <person name="Zhu J."/>
            <person name="Qi W."/>
            <person name="Song R."/>
        </authorList>
    </citation>
    <scope>NUCLEOTIDE SEQUENCE [LARGE SCALE GENOMIC DNA]</scope>
</reference>
<dbReference type="VEuPathDB" id="CryptoDB:Vbra_18087"/>
<sequence>MSHLWNRVVVDEEHSFFLRVAPLRATAVVEATFAYSTKRFADNIDQPAAAAEGEGDQNEMDAEEDDEQKDGDPHEHDDHEDPDGQQQINQFIMEGIAVGEGDMGEEAIAHAAAVGGRIDRVD</sequence>
<evidence type="ECO:0000313" key="2">
    <source>
        <dbReference type="EMBL" id="CEM30472.1"/>
    </source>
</evidence>
<evidence type="ECO:0000313" key="3">
    <source>
        <dbReference type="Proteomes" id="UP000041254"/>
    </source>
</evidence>
<feature type="region of interest" description="Disordered" evidence="1">
    <location>
        <begin position="40"/>
        <end position="88"/>
    </location>
</feature>
<dbReference type="InParanoid" id="A0A0G4GKE1"/>
<dbReference type="Proteomes" id="UP000041254">
    <property type="component" value="Unassembled WGS sequence"/>
</dbReference>
<accession>A0A0G4GKE1</accession>
<gene>
    <name evidence="2" type="ORF">Vbra_18087</name>
</gene>
<keyword evidence="3" id="KW-1185">Reference proteome</keyword>
<evidence type="ECO:0000256" key="1">
    <source>
        <dbReference type="SAM" id="MobiDB-lite"/>
    </source>
</evidence>
<proteinExistence type="predicted"/>
<dbReference type="AlphaFoldDB" id="A0A0G4GKE1"/>
<feature type="compositionally biased region" description="Basic and acidic residues" evidence="1">
    <location>
        <begin position="70"/>
        <end position="79"/>
    </location>
</feature>
<feature type="compositionally biased region" description="Acidic residues" evidence="1">
    <location>
        <begin position="53"/>
        <end position="69"/>
    </location>
</feature>
<organism evidence="2 3">
    <name type="scientific">Vitrella brassicaformis (strain CCMP3155)</name>
    <dbReference type="NCBI Taxonomy" id="1169540"/>
    <lineage>
        <taxon>Eukaryota</taxon>
        <taxon>Sar</taxon>
        <taxon>Alveolata</taxon>
        <taxon>Colpodellida</taxon>
        <taxon>Vitrellaceae</taxon>
        <taxon>Vitrella</taxon>
    </lineage>
</organism>
<name>A0A0G4GKE1_VITBC</name>
<protein>
    <submittedName>
        <fullName evidence="2">Uncharacterized protein</fullName>
    </submittedName>
</protein>
<dbReference type="EMBL" id="CDMY01000698">
    <property type="protein sequence ID" value="CEM30472.1"/>
    <property type="molecule type" value="Genomic_DNA"/>
</dbReference>